<gene>
    <name evidence="6" type="primary">gsnl-1</name>
    <name evidence="6" type="ORF">Tcan_13713</name>
</gene>
<dbReference type="GO" id="GO:0005546">
    <property type="term" value="F:phosphatidylinositol-4,5-bisphosphate binding"/>
    <property type="evidence" value="ECO:0007669"/>
    <property type="project" value="TreeGrafter"/>
</dbReference>
<dbReference type="PANTHER" id="PTHR11977:SF123">
    <property type="entry name" value="GELSOLIN"/>
    <property type="match status" value="1"/>
</dbReference>
<keyword evidence="2" id="KW-0117">Actin capping</keyword>
<dbReference type="CDD" id="cd11290">
    <property type="entry name" value="gelsolin_S1_like"/>
    <property type="match status" value="1"/>
</dbReference>
<dbReference type="SUPFAM" id="SSF55753">
    <property type="entry name" value="Actin depolymerizing proteins"/>
    <property type="match status" value="4"/>
</dbReference>
<evidence type="ECO:0000259" key="5">
    <source>
        <dbReference type="Pfam" id="PF00626"/>
    </source>
</evidence>
<dbReference type="GO" id="GO:0008154">
    <property type="term" value="P:actin polymerization or depolymerization"/>
    <property type="evidence" value="ECO:0007669"/>
    <property type="project" value="TreeGrafter"/>
</dbReference>
<feature type="domain" description="Gelsolin-like" evidence="5">
    <location>
        <begin position="374"/>
        <end position="451"/>
    </location>
</feature>
<keyword evidence="3" id="KW-0677">Repeat</keyword>
<dbReference type="FunFam" id="3.40.20.10:FF:000005">
    <property type="entry name" value="Gelsolin"/>
    <property type="match status" value="1"/>
</dbReference>
<dbReference type="GO" id="GO:0051015">
    <property type="term" value="F:actin filament binding"/>
    <property type="evidence" value="ECO:0007669"/>
    <property type="project" value="InterPro"/>
</dbReference>
<reference evidence="6 7" key="1">
    <citation type="submission" date="2014-11" db="EMBL/GenBank/DDBJ databases">
        <title>Genetic blueprint of the zoonotic pathogen Toxocara canis.</title>
        <authorList>
            <person name="Zhu X.-Q."/>
            <person name="Korhonen P.K."/>
            <person name="Cai H."/>
            <person name="Young N.D."/>
            <person name="Nejsum P."/>
            <person name="von Samson-Himmelstjerna G."/>
            <person name="Boag P.R."/>
            <person name="Tan P."/>
            <person name="Li Q."/>
            <person name="Min J."/>
            <person name="Yang Y."/>
            <person name="Wang X."/>
            <person name="Fang X."/>
            <person name="Hall R.S."/>
            <person name="Hofmann A."/>
            <person name="Sternberg P.W."/>
            <person name="Jex A.R."/>
            <person name="Gasser R.B."/>
        </authorList>
    </citation>
    <scope>NUCLEOTIDE SEQUENCE [LARGE SCALE GENOMIC DNA]</scope>
    <source>
        <strain evidence="6">PN_DK_2014</strain>
    </source>
</reference>
<dbReference type="Proteomes" id="UP000031036">
    <property type="component" value="Unassembled WGS sequence"/>
</dbReference>
<feature type="domain" description="Gelsolin-like" evidence="5">
    <location>
        <begin position="34"/>
        <end position="105"/>
    </location>
</feature>
<dbReference type="PRINTS" id="PR00597">
    <property type="entry name" value="GELSOLIN"/>
</dbReference>
<dbReference type="GO" id="GO:0015629">
    <property type="term" value="C:actin cytoskeleton"/>
    <property type="evidence" value="ECO:0007669"/>
    <property type="project" value="TreeGrafter"/>
</dbReference>
<evidence type="ECO:0000256" key="1">
    <source>
        <dbReference type="ARBA" id="ARBA00008418"/>
    </source>
</evidence>
<dbReference type="STRING" id="6265.A0A0B2V4L2"/>
<dbReference type="GO" id="GO:0051016">
    <property type="term" value="P:barbed-end actin filament capping"/>
    <property type="evidence" value="ECO:0007669"/>
    <property type="project" value="TreeGrafter"/>
</dbReference>
<dbReference type="EMBL" id="JPKZ01002491">
    <property type="protein sequence ID" value="KHN76424.1"/>
    <property type="molecule type" value="Genomic_DNA"/>
</dbReference>
<dbReference type="Pfam" id="PF00626">
    <property type="entry name" value="Gelsolin"/>
    <property type="match status" value="4"/>
</dbReference>
<evidence type="ECO:0000313" key="7">
    <source>
        <dbReference type="Proteomes" id="UP000031036"/>
    </source>
</evidence>
<keyword evidence="7" id="KW-1185">Reference proteome</keyword>
<evidence type="ECO:0000313" key="6">
    <source>
        <dbReference type="EMBL" id="KHN76424.1"/>
    </source>
</evidence>
<name>A0A0B2V4L2_TOXCA</name>
<evidence type="ECO:0000256" key="3">
    <source>
        <dbReference type="ARBA" id="ARBA00022737"/>
    </source>
</evidence>
<dbReference type="FunFam" id="3.40.20.10:FF:000002">
    <property type="entry name" value="Gelsolin"/>
    <property type="match status" value="1"/>
</dbReference>
<dbReference type="CDD" id="cd11291">
    <property type="entry name" value="gelsolin_S6_like"/>
    <property type="match status" value="1"/>
</dbReference>
<accession>A0A0B2V4L2</accession>
<dbReference type="Gene3D" id="3.40.20.10">
    <property type="entry name" value="Severin"/>
    <property type="match status" value="4"/>
</dbReference>
<dbReference type="PANTHER" id="PTHR11977">
    <property type="entry name" value="VILLIN"/>
    <property type="match status" value="1"/>
</dbReference>
<comment type="similarity">
    <text evidence="1">Belongs to the villin/gelsolin family.</text>
</comment>
<evidence type="ECO:0000256" key="2">
    <source>
        <dbReference type="ARBA" id="ARBA00022467"/>
    </source>
</evidence>
<organism evidence="6 7">
    <name type="scientific">Toxocara canis</name>
    <name type="common">Canine roundworm</name>
    <dbReference type="NCBI Taxonomy" id="6265"/>
    <lineage>
        <taxon>Eukaryota</taxon>
        <taxon>Metazoa</taxon>
        <taxon>Ecdysozoa</taxon>
        <taxon>Nematoda</taxon>
        <taxon>Chromadorea</taxon>
        <taxon>Rhabditida</taxon>
        <taxon>Spirurina</taxon>
        <taxon>Ascaridomorpha</taxon>
        <taxon>Ascaridoidea</taxon>
        <taxon>Toxocaridae</taxon>
        <taxon>Toxocara</taxon>
    </lineage>
</organism>
<dbReference type="OrthoDB" id="6375767at2759"/>
<dbReference type="InterPro" id="IPR007123">
    <property type="entry name" value="Gelsolin-like_dom"/>
</dbReference>
<dbReference type="CDD" id="cd11289">
    <property type="entry name" value="gelsolin_S2_like"/>
    <property type="match status" value="1"/>
</dbReference>
<dbReference type="SMART" id="SM00262">
    <property type="entry name" value="GEL"/>
    <property type="match status" value="4"/>
</dbReference>
<comment type="caution">
    <text evidence="6">The sequence shown here is derived from an EMBL/GenBank/DDBJ whole genome shotgun (WGS) entry which is preliminary data.</text>
</comment>
<feature type="domain" description="Gelsolin-like" evidence="5">
    <location>
        <begin position="268"/>
        <end position="343"/>
    </location>
</feature>
<dbReference type="InterPro" id="IPR007122">
    <property type="entry name" value="Villin/Gelsolin"/>
</dbReference>
<feature type="domain" description="Gelsolin-like" evidence="5">
    <location>
        <begin position="147"/>
        <end position="212"/>
    </location>
</feature>
<protein>
    <submittedName>
        <fullName evidence="6">Gelsolin-like protein 1</fullName>
    </submittedName>
</protein>
<sequence>MGITDPALRGIGKEPGIEIWRIKDFGLEKLPREQYGNFFTGDSYIVLSTVDPEHSKYNVHFWLGKETTADERGTAAIKTVELDDALGGHPVQYREVQDHESSLFLSYFKDGVKYLQGGAASGFHHINENKFDDWTPRLYHCKGKRNVRCTEVACDRKSLNLGDVFILDCGNDLYVWIPPDSGRLERIKGMHQAQNIRDQERGGTPTVHCLDEDWDSNEEFWSNMGGNDDLGSLKSPEEGGEDENFWRTNKRPLILVKISDASGEVEATMVSEGSFESSQLNSEDAYILNTGAGTMFVWVGKQCTMDERRKAMQWAKEYAEKEGLPDWTQVVRVFEGNEPSSFLQWASAWEREDAPRTPKIRAKLIQYSDRSGRFVGEEVVNFTQEDLDGDDIMLLDTGDNIYVWVGAQANENEKENAKQTAEVYLETNNVPRKNDPSIEVIDQGAEPPEFKQYFGSWDNKLFKSAPRSWK</sequence>
<evidence type="ECO:0000256" key="4">
    <source>
        <dbReference type="ARBA" id="ARBA00023203"/>
    </source>
</evidence>
<proteinExistence type="inferred from homology"/>
<dbReference type="GO" id="GO:0005737">
    <property type="term" value="C:cytoplasm"/>
    <property type="evidence" value="ECO:0007669"/>
    <property type="project" value="TreeGrafter"/>
</dbReference>
<dbReference type="GO" id="GO:0051014">
    <property type="term" value="P:actin filament severing"/>
    <property type="evidence" value="ECO:0007669"/>
    <property type="project" value="TreeGrafter"/>
</dbReference>
<dbReference type="OMA" id="ITRIVEX"/>
<dbReference type="InterPro" id="IPR029006">
    <property type="entry name" value="ADF-H/Gelsolin-like_dom_sf"/>
</dbReference>
<dbReference type="AlphaFoldDB" id="A0A0B2V4L2"/>
<keyword evidence="4" id="KW-0009">Actin-binding</keyword>
<dbReference type="CDD" id="cd11292">
    <property type="entry name" value="gelsolin_S3_like"/>
    <property type="match status" value="1"/>
</dbReference>